<feature type="transmembrane region" description="Helical" evidence="1">
    <location>
        <begin position="80"/>
        <end position="102"/>
    </location>
</feature>
<feature type="domain" description="CWH43-like N-terminal" evidence="3">
    <location>
        <begin position="5"/>
        <end position="194"/>
    </location>
</feature>
<dbReference type="PANTHER" id="PTHR22714">
    <property type="entry name" value="PROTEIN CBG02446-RELATED"/>
    <property type="match status" value="1"/>
</dbReference>
<dbReference type="EMBL" id="BTSY01000004">
    <property type="protein sequence ID" value="GMT23992.1"/>
    <property type="molecule type" value="Genomic_DNA"/>
</dbReference>
<feature type="transmembrane region" description="Helical" evidence="1">
    <location>
        <begin position="627"/>
        <end position="648"/>
    </location>
</feature>
<dbReference type="InterPro" id="IPR019402">
    <property type="entry name" value="CWH43_N"/>
</dbReference>
<organism evidence="4 5">
    <name type="scientific">Pristionchus fissidentatus</name>
    <dbReference type="NCBI Taxonomy" id="1538716"/>
    <lineage>
        <taxon>Eukaryota</taxon>
        <taxon>Metazoa</taxon>
        <taxon>Ecdysozoa</taxon>
        <taxon>Nematoda</taxon>
        <taxon>Chromadorea</taxon>
        <taxon>Rhabditida</taxon>
        <taxon>Rhabditina</taxon>
        <taxon>Diplogasteromorpha</taxon>
        <taxon>Diplogasteroidea</taxon>
        <taxon>Neodiplogasteridae</taxon>
        <taxon>Pristionchus</taxon>
    </lineage>
</organism>
<gene>
    <name evidence="4" type="ORF">PFISCL1PPCAC_15289</name>
</gene>
<feature type="non-terminal residue" evidence="4">
    <location>
        <position position="1"/>
    </location>
</feature>
<dbReference type="PANTHER" id="PTHR22714:SF7">
    <property type="entry name" value="SOLUTE-BINDING PROTEIN FAMILY 3_N-TERMINAL DOMAIN-CONTAINING PROTEIN"/>
    <property type="match status" value="1"/>
</dbReference>
<evidence type="ECO:0000256" key="1">
    <source>
        <dbReference type="SAM" id="Phobius"/>
    </source>
</evidence>
<feature type="non-terminal residue" evidence="4">
    <location>
        <position position="661"/>
    </location>
</feature>
<feature type="signal peptide" evidence="2">
    <location>
        <begin position="1"/>
        <end position="21"/>
    </location>
</feature>
<feature type="transmembrane region" description="Helical" evidence="1">
    <location>
        <begin position="142"/>
        <end position="162"/>
    </location>
</feature>
<dbReference type="Proteomes" id="UP001432322">
    <property type="component" value="Unassembled WGS sequence"/>
</dbReference>
<dbReference type="AlphaFoldDB" id="A0AAV5VWI1"/>
<sequence>VISVFLCVFYTFLNNTTQVYAAAMSDCQYSSVFPTVSVSIGPWEPQRLLWITTMIIHMPMRLLMTMLYPTIWPQGKLRKFLSIALICESIATVLVCIFHVQSIAGEPVHAFCFTFWAFATGSVMLITITLHKLNGREMGSKSVIFGLYLLFSLICASAHPISTKFCIQWVYAIFCLSEYALMLTTASFWISVFTSLSEKFDRVSIHLSKTSHEEMLPSVNSAIPIIQEKRPHPSRPLRVLIVDNYPDANGSCVPWPTFSRSHKCPYPGWCLEILSSLAASNNISVEYIIDQPGANIDWGRLQPDNSTFSGILGKIQRDEIDMSCLLYQKSVVRSAHFEFSIAVSEITPSFIVRQYPITLSSLLLNCLKPYSDSVWIGILIAIVLQMLVWPLIALTEISLGLRDRRERWGDSVWAVINDWLNGGDHQLKMYAGILTRLIFSIFQVGLLPSMYTAALLFALLSPSDNSPLKSQNDALRLLKSGSYKLIADKGMWFYQEMLASNEPLFVALREATTNNPVVEASDSKAIKLVDEGNYIWQVQDDMSAMPLVLTSCYTIVFSQGLPYRSAHFLFSKGNAWRPIIDRAILKSYSMVDTIRRRYFVERLWDPSRSDCPKSPYSMPGPTDPLNFWSIFGVFALGGCGLGVAGKLFPTFSSVIHFIEVF</sequence>
<evidence type="ECO:0000259" key="3">
    <source>
        <dbReference type="Pfam" id="PF10277"/>
    </source>
</evidence>
<feature type="transmembrane region" description="Helical" evidence="1">
    <location>
        <begin position="437"/>
        <end position="460"/>
    </location>
</feature>
<feature type="transmembrane region" description="Helical" evidence="1">
    <location>
        <begin position="375"/>
        <end position="397"/>
    </location>
</feature>
<dbReference type="SUPFAM" id="SSF53850">
    <property type="entry name" value="Periplasmic binding protein-like II"/>
    <property type="match status" value="1"/>
</dbReference>
<dbReference type="Gene3D" id="3.40.190.10">
    <property type="entry name" value="Periplasmic binding protein-like II"/>
    <property type="match status" value="1"/>
</dbReference>
<dbReference type="InterPro" id="IPR040128">
    <property type="entry name" value="T25E4.2-like"/>
</dbReference>
<evidence type="ECO:0000313" key="4">
    <source>
        <dbReference type="EMBL" id="GMT23992.1"/>
    </source>
</evidence>
<keyword evidence="1" id="KW-0472">Membrane</keyword>
<protein>
    <recommendedName>
        <fullName evidence="3">CWH43-like N-terminal domain-containing protein</fullName>
    </recommendedName>
</protein>
<feature type="chain" id="PRO_5043831694" description="CWH43-like N-terminal domain-containing protein" evidence="2">
    <location>
        <begin position="22"/>
        <end position="661"/>
    </location>
</feature>
<keyword evidence="1" id="KW-0812">Transmembrane</keyword>
<keyword evidence="1" id="KW-1133">Transmembrane helix</keyword>
<comment type="caution">
    <text evidence="4">The sequence shown here is derived from an EMBL/GenBank/DDBJ whole genome shotgun (WGS) entry which is preliminary data.</text>
</comment>
<evidence type="ECO:0000313" key="5">
    <source>
        <dbReference type="Proteomes" id="UP001432322"/>
    </source>
</evidence>
<reference evidence="4" key="1">
    <citation type="submission" date="2023-10" db="EMBL/GenBank/DDBJ databases">
        <title>Genome assembly of Pristionchus species.</title>
        <authorList>
            <person name="Yoshida K."/>
            <person name="Sommer R.J."/>
        </authorList>
    </citation>
    <scope>NUCLEOTIDE SEQUENCE</scope>
    <source>
        <strain evidence="4">RS5133</strain>
    </source>
</reference>
<keyword evidence="5" id="KW-1185">Reference proteome</keyword>
<dbReference type="Pfam" id="PF10277">
    <property type="entry name" value="Frag1"/>
    <property type="match status" value="1"/>
</dbReference>
<name>A0AAV5VWI1_9BILA</name>
<feature type="transmembrane region" description="Helical" evidence="1">
    <location>
        <begin position="168"/>
        <end position="192"/>
    </location>
</feature>
<feature type="transmembrane region" description="Helical" evidence="1">
    <location>
        <begin position="108"/>
        <end position="130"/>
    </location>
</feature>
<accession>A0AAV5VWI1</accession>
<keyword evidence="2" id="KW-0732">Signal</keyword>
<proteinExistence type="predicted"/>
<feature type="transmembrane region" description="Helical" evidence="1">
    <location>
        <begin position="48"/>
        <end position="68"/>
    </location>
</feature>
<evidence type="ECO:0000256" key="2">
    <source>
        <dbReference type="SAM" id="SignalP"/>
    </source>
</evidence>